<evidence type="ECO:0000256" key="3">
    <source>
        <dbReference type="ARBA" id="ARBA00022448"/>
    </source>
</evidence>
<dbReference type="OrthoDB" id="19261at2759"/>
<protein>
    <recommendedName>
        <fullName evidence="7">t-SNARE coiled-coil homology domain-containing protein</fullName>
    </recommendedName>
</protein>
<keyword evidence="9" id="KW-1185">Reference proteome</keyword>
<dbReference type="Pfam" id="PF12352">
    <property type="entry name" value="V-SNARE_C"/>
    <property type="match status" value="1"/>
</dbReference>
<evidence type="ECO:0000256" key="5">
    <source>
        <dbReference type="ARBA" id="ARBA00023136"/>
    </source>
</evidence>
<sequence>MARRVPKNPFDDEEAFSKPPRAGSGGKKVVKTTSQDDDELFSYSSSKPKQGYGNGGEHDEEFVNQAVMDLEKHAVSKSQETTSTLKNCLRVAEDTMGVGAQTLISLHEQGVQIERTHERAVDLDQHLSRGEKLLGSLGGMFSKSWKPKKTKKITGPMVGRVNNNQKESAEDREALGLDGSQGKKKQSGSNHDKDTFQGQIEAERETQDDMLDDLSTVLSQMKEMSMDMNTEIDRQSPAIEHLHDDIQELNGRVKRANVRGQRLLRR</sequence>
<evidence type="ECO:0000313" key="9">
    <source>
        <dbReference type="Proteomes" id="UP000822688"/>
    </source>
</evidence>
<dbReference type="InterPro" id="IPR044766">
    <property type="entry name" value="NPSN/SNAP25-like_N_SNARE"/>
</dbReference>
<dbReference type="GO" id="GO:0005484">
    <property type="term" value="F:SNAP receptor activity"/>
    <property type="evidence" value="ECO:0007669"/>
    <property type="project" value="InterPro"/>
</dbReference>
<dbReference type="FunFam" id="1.20.5.110:FF:000198">
    <property type="entry name" value="Qb+Qc-SNARE, SNAP33-family"/>
    <property type="match status" value="1"/>
</dbReference>
<reference evidence="8 9" key="1">
    <citation type="submission" date="2020-06" db="EMBL/GenBank/DDBJ databases">
        <title>WGS assembly of Ceratodon purpureus strain R40.</title>
        <authorList>
            <person name="Carey S.B."/>
            <person name="Jenkins J."/>
            <person name="Shu S."/>
            <person name="Lovell J.T."/>
            <person name="Sreedasyam A."/>
            <person name="Maumus F."/>
            <person name="Tiley G.P."/>
            <person name="Fernandez-Pozo N."/>
            <person name="Barry K."/>
            <person name="Chen C."/>
            <person name="Wang M."/>
            <person name="Lipzen A."/>
            <person name="Daum C."/>
            <person name="Saski C.A."/>
            <person name="Payton A.C."/>
            <person name="Mcbreen J.C."/>
            <person name="Conrad R.E."/>
            <person name="Kollar L.M."/>
            <person name="Olsson S."/>
            <person name="Huttunen S."/>
            <person name="Landis J.B."/>
            <person name="Wickett N.J."/>
            <person name="Johnson M.G."/>
            <person name="Rensing S.A."/>
            <person name="Grimwood J."/>
            <person name="Schmutz J."/>
            <person name="Mcdaniel S.F."/>
        </authorList>
    </citation>
    <scope>NUCLEOTIDE SEQUENCE [LARGE SCALE GENOMIC DNA]</scope>
    <source>
        <strain evidence="8 9">R40</strain>
    </source>
</reference>
<dbReference type="EMBL" id="CM026427">
    <property type="protein sequence ID" value="KAG0568482.1"/>
    <property type="molecule type" value="Genomic_DNA"/>
</dbReference>
<dbReference type="CDD" id="cd15861">
    <property type="entry name" value="SNARE_SNAP25N_23N_29N_SEC9N"/>
    <property type="match status" value="1"/>
</dbReference>
<keyword evidence="3" id="KW-0813">Transport</keyword>
<dbReference type="AlphaFoldDB" id="A0A8T0HH83"/>
<dbReference type="PROSITE" id="PS50192">
    <property type="entry name" value="T_SNARE"/>
    <property type="match status" value="1"/>
</dbReference>
<accession>A0A8T0HH83</accession>
<evidence type="ECO:0000256" key="6">
    <source>
        <dbReference type="SAM" id="MobiDB-lite"/>
    </source>
</evidence>
<evidence type="ECO:0000259" key="7">
    <source>
        <dbReference type="PROSITE" id="PS50192"/>
    </source>
</evidence>
<gene>
    <name evidence="8" type="ORF">KC19_6G022100</name>
</gene>
<evidence type="ECO:0000256" key="2">
    <source>
        <dbReference type="ARBA" id="ARBA00009480"/>
    </source>
</evidence>
<dbReference type="SUPFAM" id="SSF58038">
    <property type="entry name" value="SNARE fusion complex"/>
    <property type="match status" value="2"/>
</dbReference>
<evidence type="ECO:0000313" key="8">
    <source>
        <dbReference type="EMBL" id="KAG0568482.1"/>
    </source>
</evidence>
<keyword evidence="5" id="KW-0472">Membrane</keyword>
<proteinExistence type="inferred from homology"/>
<name>A0A8T0HH83_CERPU</name>
<evidence type="ECO:0000256" key="1">
    <source>
        <dbReference type="ARBA" id="ARBA00004370"/>
    </source>
</evidence>
<dbReference type="PANTHER" id="PTHR19305:SF9">
    <property type="entry name" value="SYNAPTOSOMAL-ASSOCIATED PROTEIN 29"/>
    <property type="match status" value="1"/>
</dbReference>
<dbReference type="Proteomes" id="UP000822688">
    <property type="component" value="Chromosome 6"/>
</dbReference>
<dbReference type="GO" id="GO:0031201">
    <property type="term" value="C:SNARE complex"/>
    <property type="evidence" value="ECO:0007669"/>
    <property type="project" value="InterPro"/>
</dbReference>
<dbReference type="CDD" id="cd15841">
    <property type="entry name" value="SNARE_Qc"/>
    <property type="match status" value="1"/>
</dbReference>
<dbReference type="GO" id="GO:0015031">
    <property type="term" value="P:protein transport"/>
    <property type="evidence" value="ECO:0007669"/>
    <property type="project" value="UniProtKB-KW"/>
</dbReference>
<feature type="domain" description="T-SNARE coiled-coil homology" evidence="7">
    <location>
        <begin position="201"/>
        <end position="263"/>
    </location>
</feature>
<feature type="region of interest" description="Disordered" evidence="6">
    <location>
        <begin position="1"/>
        <end position="59"/>
    </location>
</feature>
<dbReference type="Gene3D" id="1.20.5.110">
    <property type="match status" value="2"/>
</dbReference>
<dbReference type="SMART" id="SM00397">
    <property type="entry name" value="t_SNARE"/>
    <property type="match status" value="2"/>
</dbReference>
<feature type="region of interest" description="Disordered" evidence="6">
    <location>
        <begin position="145"/>
        <end position="196"/>
    </location>
</feature>
<comment type="subcellular location">
    <subcellularLocation>
        <location evidence="1">Membrane</location>
    </subcellularLocation>
</comment>
<organism evidence="8 9">
    <name type="scientific">Ceratodon purpureus</name>
    <name type="common">Fire moss</name>
    <name type="synonym">Dicranum purpureum</name>
    <dbReference type="NCBI Taxonomy" id="3225"/>
    <lineage>
        <taxon>Eukaryota</taxon>
        <taxon>Viridiplantae</taxon>
        <taxon>Streptophyta</taxon>
        <taxon>Embryophyta</taxon>
        <taxon>Bryophyta</taxon>
        <taxon>Bryophytina</taxon>
        <taxon>Bryopsida</taxon>
        <taxon>Dicranidae</taxon>
        <taxon>Pseudoditrichales</taxon>
        <taxon>Ditrichaceae</taxon>
        <taxon>Ceratodon</taxon>
    </lineage>
</organism>
<comment type="caution">
    <text evidence="8">The sequence shown here is derived from an EMBL/GenBank/DDBJ whole genome shotgun (WGS) entry which is preliminary data.</text>
</comment>
<comment type="similarity">
    <text evidence="2">Belongs to the SNAP-25 family.</text>
</comment>
<keyword evidence="4" id="KW-0653">Protein transport</keyword>
<dbReference type="PANTHER" id="PTHR19305">
    <property type="entry name" value="SYNAPTOSOMAL ASSOCIATED PROTEIN"/>
    <property type="match status" value="1"/>
</dbReference>
<dbReference type="GO" id="GO:0005886">
    <property type="term" value="C:plasma membrane"/>
    <property type="evidence" value="ECO:0007669"/>
    <property type="project" value="TreeGrafter"/>
</dbReference>
<evidence type="ECO:0000256" key="4">
    <source>
        <dbReference type="ARBA" id="ARBA00022927"/>
    </source>
</evidence>
<dbReference type="InterPro" id="IPR000727">
    <property type="entry name" value="T_SNARE_dom"/>
</dbReference>